<dbReference type="InterPro" id="IPR045450">
    <property type="entry name" value="VMAP_C"/>
</dbReference>
<accession>A0A8J7KWJ3</accession>
<dbReference type="EMBL" id="JADOUF010000001">
    <property type="protein sequence ID" value="MBG6136637.1"/>
    <property type="molecule type" value="Genomic_DNA"/>
</dbReference>
<comment type="caution">
    <text evidence="2">The sequence shown here is derived from an EMBL/GenBank/DDBJ whole genome shotgun (WGS) entry which is preliminary data.</text>
</comment>
<gene>
    <name evidence="2" type="ORF">IW245_002831</name>
</gene>
<reference evidence="2" key="1">
    <citation type="submission" date="2020-11" db="EMBL/GenBank/DDBJ databases">
        <title>Sequencing the genomes of 1000 actinobacteria strains.</title>
        <authorList>
            <person name="Klenk H.-P."/>
        </authorList>
    </citation>
    <scope>NUCLEOTIDE SEQUENCE</scope>
    <source>
        <strain evidence="2">DSM 45356</strain>
    </source>
</reference>
<evidence type="ECO:0000259" key="1">
    <source>
        <dbReference type="Pfam" id="PF20028"/>
    </source>
</evidence>
<sequence length="466" mass="53370">MTGTHAEHRKVATLLADVHPSPAHRGGMLRELVRELQTEIHGFLPDWVPGSEARDCLEVVRELFEEYDEVSPALKLYDICTSLPWLFPPQKKSVKALVDYLDELAHPEEKGHLNRLRDELKVLSPIPQDWRTAYQITRSEFGKLDPLSSIRDFHDCIDVLLAHAPLVLWTFLRRVAYRCEHLSSGFTDTAESIRDICRRYIESGLGDRVPNLESKLPSENWGSRKHIATRIARHSPDDYELTMWWYLDTREPDTAPVVREAQTIVVPDRDAIGLRELPGVLWTALERELAEGGDLGDKQPILEFLLPEELLFGEPVERWPTADLPLGELLPVVLRLDRQRPPESVRVDHTVRWGDLLGLKADTHRIARVASPAATIEPDCVGVVVGNMGPDRERFIHRMIGRGTPLILWHRGGEAVRILTSMSPIKMPDMLREHRRRKGRDVALIWDNPHWFPDGTTLTWKEPREP</sequence>
<organism evidence="2 3">
    <name type="scientific">Longispora fulva</name>
    <dbReference type="NCBI Taxonomy" id="619741"/>
    <lineage>
        <taxon>Bacteria</taxon>
        <taxon>Bacillati</taxon>
        <taxon>Actinomycetota</taxon>
        <taxon>Actinomycetes</taxon>
        <taxon>Micromonosporales</taxon>
        <taxon>Micromonosporaceae</taxon>
        <taxon>Longispora</taxon>
    </lineage>
</organism>
<dbReference type="RefSeq" id="WP_197003588.1">
    <property type="nucleotide sequence ID" value="NZ_BONS01000016.1"/>
</dbReference>
<proteinExistence type="predicted"/>
<keyword evidence="3" id="KW-1185">Reference proteome</keyword>
<dbReference type="Proteomes" id="UP000622552">
    <property type="component" value="Unassembled WGS sequence"/>
</dbReference>
<dbReference type="AlphaFoldDB" id="A0A8J7KWJ3"/>
<protein>
    <recommendedName>
        <fullName evidence="1">vWA-MoxR associated protein C-terminal domain-containing protein</fullName>
    </recommendedName>
</protein>
<feature type="domain" description="vWA-MoxR associated protein C-terminal" evidence="1">
    <location>
        <begin position="237"/>
        <end position="449"/>
    </location>
</feature>
<evidence type="ECO:0000313" key="2">
    <source>
        <dbReference type="EMBL" id="MBG6136637.1"/>
    </source>
</evidence>
<evidence type="ECO:0000313" key="3">
    <source>
        <dbReference type="Proteomes" id="UP000622552"/>
    </source>
</evidence>
<name>A0A8J7KWJ3_9ACTN</name>
<dbReference type="Pfam" id="PF20028">
    <property type="entry name" value="VMAP-C"/>
    <property type="match status" value="1"/>
</dbReference>